<dbReference type="PANTHER" id="PTHR21310:SF15">
    <property type="entry name" value="AMINOGLYCOSIDE PHOSPHOTRANSFERASE DOMAIN-CONTAINING PROTEIN"/>
    <property type="match status" value="1"/>
</dbReference>
<dbReference type="Proteomes" id="UP000053647">
    <property type="component" value="Unassembled WGS sequence"/>
</dbReference>
<dbReference type="PANTHER" id="PTHR21310">
    <property type="entry name" value="AMINOGLYCOSIDE PHOSPHOTRANSFERASE-RELATED-RELATED"/>
    <property type="match status" value="1"/>
</dbReference>
<dbReference type="EMBL" id="KN819386">
    <property type="protein sequence ID" value="KIJ11131.1"/>
    <property type="molecule type" value="Genomic_DNA"/>
</dbReference>
<dbReference type="OrthoDB" id="5404599at2759"/>
<dbReference type="AlphaFoldDB" id="A0A0C9TV46"/>
<accession>A0A0C9TV46</accession>
<protein>
    <recommendedName>
        <fullName evidence="3">Aminoglycoside phosphotransferase domain-containing protein</fullName>
    </recommendedName>
</protein>
<reference evidence="1 2" key="1">
    <citation type="submission" date="2014-06" db="EMBL/GenBank/DDBJ databases">
        <authorList>
            <consortium name="DOE Joint Genome Institute"/>
            <person name="Kuo A."/>
            <person name="Kohler A."/>
            <person name="Nagy L.G."/>
            <person name="Floudas D."/>
            <person name="Copeland A."/>
            <person name="Barry K.W."/>
            <person name="Cichocki N."/>
            <person name="Veneault-Fourrey C."/>
            <person name="LaButti K."/>
            <person name="Lindquist E.A."/>
            <person name="Lipzen A."/>
            <person name="Lundell T."/>
            <person name="Morin E."/>
            <person name="Murat C."/>
            <person name="Sun H."/>
            <person name="Tunlid A."/>
            <person name="Henrissat B."/>
            <person name="Grigoriev I.V."/>
            <person name="Hibbett D.S."/>
            <person name="Martin F."/>
            <person name="Nordberg H.P."/>
            <person name="Cantor M.N."/>
            <person name="Hua S.X."/>
        </authorList>
    </citation>
    <scope>NUCLEOTIDE SEQUENCE [LARGE SCALE GENOMIC DNA]</scope>
    <source>
        <strain evidence="1 2">ATCC 200175</strain>
    </source>
</reference>
<organism evidence="1 2">
    <name type="scientific">Paxillus involutus ATCC 200175</name>
    <dbReference type="NCBI Taxonomy" id="664439"/>
    <lineage>
        <taxon>Eukaryota</taxon>
        <taxon>Fungi</taxon>
        <taxon>Dikarya</taxon>
        <taxon>Basidiomycota</taxon>
        <taxon>Agaricomycotina</taxon>
        <taxon>Agaricomycetes</taxon>
        <taxon>Agaricomycetidae</taxon>
        <taxon>Boletales</taxon>
        <taxon>Paxilineae</taxon>
        <taxon>Paxillaceae</taxon>
        <taxon>Paxillus</taxon>
    </lineage>
</organism>
<sequence>MDRIPRISSLPTSLRILKVILHLIPTTWKASIYKACISSPRIATSPQFNIYRLPFGLALKTRTEYPNVEAAALQFVNTLYGIHTPQFIDAAFDGKVTFLLTNWVEGDCVAGEVWERMTSEDWRRLEEQLRLQFHSLRLQTQTSIKHQIICNASGGPIVDPRVPWVKYDNPRTFSSCQEFSAEVWIDLDSTIDDITLRPLLQPLIDRDDVPIVFSHGDLLEKNVILPGGLHRWRSSGEMACILDWEYAGWMPNFWDALKATWMCFEDDDVWLNLSRHVFPECDEELTADWEWRNRTRVTIV</sequence>
<keyword evidence="2" id="KW-1185">Reference proteome</keyword>
<dbReference type="Gene3D" id="3.90.1200.10">
    <property type="match status" value="1"/>
</dbReference>
<gene>
    <name evidence="1" type="ORF">PAXINDRAFT_101790</name>
</gene>
<reference evidence="2" key="2">
    <citation type="submission" date="2015-01" db="EMBL/GenBank/DDBJ databases">
        <title>Evolutionary Origins and Diversification of the Mycorrhizal Mutualists.</title>
        <authorList>
            <consortium name="DOE Joint Genome Institute"/>
            <consortium name="Mycorrhizal Genomics Consortium"/>
            <person name="Kohler A."/>
            <person name="Kuo A."/>
            <person name="Nagy L.G."/>
            <person name="Floudas D."/>
            <person name="Copeland A."/>
            <person name="Barry K.W."/>
            <person name="Cichocki N."/>
            <person name="Veneault-Fourrey C."/>
            <person name="LaButti K."/>
            <person name="Lindquist E.A."/>
            <person name="Lipzen A."/>
            <person name="Lundell T."/>
            <person name="Morin E."/>
            <person name="Murat C."/>
            <person name="Riley R."/>
            <person name="Ohm R."/>
            <person name="Sun H."/>
            <person name="Tunlid A."/>
            <person name="Henrissat B."/>
            <person name="Grigoriev I.V."/>
            <person name="Hibbett D.S."/>
            <person name="Martin F."/>
        </authorList>
    </citation>
    <scope>NUCLEOTIDE SEQUENCE [LARGE SCALE GENOMIC DNA]</scope>
    <source>
        <strain evidence="2">ATCC 200175</strain>
    </source>
</reference>
<evidence type="ECO:0000313" key="2">
    <source>
        <dbReference type="Proteomes" id="UP000053647"/>
    </source>
</evidence>
<dbReference type="HOGENOM" id="CLU_021768_3_2_1"/>
<evidence type="ECO:0008006" key="3">
    <source>
        <dbReference type="Google" id="ProtNLM"/>
    </source>
</evidence>
<name>A0A0C9TV46_PAXIN</name>
<proteinExistence type="predicted"/>
<evidence type="ECO:0000313" key="1">
    <source>
        <dbReference type="EMBL" id="KIJ11131.1"/>
    </source>
</evidence>
<dbReference type="InterPro" id="IPR051678">
    <property type="entry name" value="AGP_Transferase"/>
</dbReference>
<dbReference type="SUPFAM" id="SSF56112">
    <property type="entry name" value="Protein kinase-like (PK-like)"/>
    <property type="match status" value="1"/>
</dbReference>
<dbReference type="InterPro" id="IPR011009">
    <property type="entry name" value="Kinase-like_dom_sf"/>
</dbReference>